<dbReference type="PANTHER" id="PTHR42847:SF4">
    <property type="entry name" value="ALKANESULFONATE MONOOXYGENASE-RELATED"/>
    <property type="match status" value="1"/>
</dbReference>
<dbReference type="InterPro" id="IPR050172">
    <property type="entry name" value="SsuD_RutA_monooxygenase"/>
</dbReference>
<keyword evidence="4" id="KW-0503">Monooxygenase</keyword>
<organism evidence="6 7">
    <name type="scientific">Kibdelosporangium persicum</name>
    <dbReference type="NCBI Taxonomy" id="2698649"/>
    <lineage>
        <taxon>Bacteria</taxon>
        <taxon>Bacillati</taxon>
        <taxon>Actinomycetota</taxon>
        <taxon>Actinomycetes</taxon>
        <taxon>Pseudonocardiales</taxon>
        <taxon>Pseudonocardiaceae</taxon>
        <taxon>Kibdelosporangium</taxon>
    </lineage>
</organism>
<evidence type="ECO:0000313" key="7">
    <source>
        <dbReference type="Proteomes" id="UP000763557"/>
    </source>
</evidence>
<feature type="domain" description="Luciferase-like" evidence="5">
    <location>
        <begin position="2"/>
        <end position="193"/>
    </location>
</feature>
<keyword evidence="7" id="KW-1185">Reference proteome</keyword>
<evidence type="ECO:0000256" key="2">
    <source>
        <dbReference type="ARBA" id="ARBA00022643"/>
    </source>
</evidence>
<evidence type="ECO:0000313" key="6">
    <source>
        <dbReference type="EMBL" id="NRN69407.1"/>
    </source>
</evidence>
<dbReference type="SUPFAM" id="SSF51679">
    <property type="entry name" value="Bacterial luciferase-like"/>
    <property type="match status" value="1"/>
</dbReference>
<dbReference type="Gene3D" id="3.20.20.30">
    <property type="entry name" value="Luciferase-like domain"/>
    <property type="match status" value="1"/>
</dbReference>
<dbReference type="InterPro" id="IPR036661">
    <property type="entry name" value="Luciferase-like_sf"/>
</dbReference>
<dbReference type="InterPro" id="IPR011251">
    <property type="entry name" value="Luciferase-like_dom"/>
</dbReference>
<dbReference type="Pfam" id="PF00296">
    <property type="entry name" value="Bac_luciferase"/>
    <property type="match status" value="1"/>
</dbReference>
<proteinExistence type="predicted"/>
<accession>A0ABX2FET7</accession>
<dbReference type="PANTHER" id="PTHR42847">
    <property type="entry name" value="ALKANESULFONATE MONOOXYGENASE"/>
    <property type="match status" value="1"/>
</dbReference>
<comment type="caution">
    <text evidence="6">The sequence shown here is derived from an EMBL/GenBank/DDBJ whole genome shotgun (WGS) entry which is preliminary data.</text>
</comment>
<dbReference type="Proteomes" id="UP000763557">
    <property type="component" value="Unassembled WGS sequence"/>
</dbReference>
<keyword evidence="3" id="KW-0560">Oxidoreductase</keyword>
<name>A0ABX2FET7_9PSEU</name>
<dbReference type="EMBL" id="JAAATY010000027">
    <property type="protein sequence ID" value="NRN69407.1"/>
    <property type="molecule type" value="Genomic_DNA"/>
</dbReference>
<sequence>MRLGVLILPETSWPDNARRWRTVEDLGYDSAWTYDHLWWRSLSDGAWFSSVPVLSAAAAVTRRMAIGVMVASPNLRHPVVMAKDAISINDIAGGRFVLGVGAGSSGAGDALVVDRVPLSAKERADRFAEFVALTDQLLHAPVSSHSGRFYAVDSAHMLPRYPPPLAVAASGQRGMALVARYANAWITMGPTDFSRDYRPDECLAIVTAQTEALRRACDRAGRAMTDLDRIFVTTGWAGDPLRSASDCLALAERYAKAGITHLVVHWPRESGVYAGDPAVLHDIAATALPAVHEL</sequence>
<reference evidence="6 7" key="1">
    <citation type="submission" date="2020-01" db="EMBL/GenBank/DDBJ databases">
        <title>Kibdelosporangium persica a novel Actinomycetes from a hot desert in Iran.</title>
        <authorList>
            <person name="Safaei N."/>
            <person name="Zaburannyi N."/>
            <person name="Mueller R."/>
            <person name="Wink J."/>
        </authorList>
    </citation>
    <scope>NUCLEOTIDE SEQUENCE [LARGE SCALE GENOMIC DNA]</scope>
    <source>
        <strain evidence="6 7">4NS15</strain>
    </source>
</reference>
<gene>
    <name evidence="6" type="ORF">GC106_66640</name>
</gene>
<dbReference type="RefSeq" id="WP_173139572.1">
    <property type="nucleotide sequence ID" value="NZ_CBCSGW010000023.1"/>
</dbReference>
<keyword evidence="2" id="KW-0288">FMN</keyword>
<evidence type="ECO:0000256" key="3">
    <source>
        <dbReference type="ARBA" id="ARBA00023002"/>
    </source>
</evidence>
<protein>
    <submittedName>
        <fullName evidence="6">LLM class flavin-dependent oxidoreductase</fullName>
    </submittedName>
</protein>
<keyword evidence="1" id="KW-0285">Flavoprotein</keyword>
<evidence type="ECO:0000256" key="1">
    <source>
        <dbReference type="ARBA" id="ARBA00022630"/>
    </source>
</evidence>
<evidence type="ECO:0000256" key="4">
    <source>
        <dbReference type="ARBA" id="ARBA00023033"/>
    </source>
</evidence>
<evidence type="ECO:0000259" key="5">
    <source>
        <dbReference type="Pfam" id="PF00296"/>
    </source>
</evidence>